<keyword evidence="2" id="KW-1185">Reference proteome</keyword>
<name>A0A9W9YUT0_9CNID</name>
<sequence>MAKEPWILYVCNSHFEFDKQTHHSSNTEVFPETGVLFTQLPTLNCSICHQSKSLYNQHLCPKHIINILDKKCQIPCDSTFDKQSVPLQTPTLHDCFVCKSCSGSITLSRTIQVPHELRCQFSINPFLKETYHAMVTKFLYEMTGWSIAVDQPNSLKFQFSPKRCDRQNLNERLLHLFLQDSELHYQVYILNSKVNILGSLGKVEEQTISDVCSQLYTILKRTEDEKICCGVYDSNILTWAKQKIGSPEPPQFIVDSQWVIPLKKGKSTVHINDTIRKAKVKWDGGNLVTSLECQLLVKEGSKSGRCEVCQKMLINSLRRHKETVPGTVERATKSDSKVKLSALSPLQLLDRARNLSSQVRKLCSQNKILRNMLKKQKQKLCVPNFQPKFDELSEMVNFAVTNNLLKEGSILYSFMLDALAQLKLNQTSCRDETSATESQKIPTKPKNMRWDPLTIKLAISLSVKCKQKGYEAVRKWLPLPSWRFSPRIQKYGNFR</sequence>
<proteinExistence type="predicted"/>
<evidence type="ECO:0000313" key="1">
    <source>
        <dbReference type="EMBL" id="KAJ7369890.1"/>
    </source>
</evidence>
<dbReference type="EMBL" id="MU826880">
    <property type="protein sequence ID" value="KAJ7369890.1"/>
    <property type="molecule type" value="Genomic_DNA"/>
</dbReference>
<reference evidence="1" key="1">
    <citation type="submission" date="2023-01" db="EMBL/GenBank/DDBJ databases">
        <title>Genome assembly of the deep-sea coral Lophelia pertusa.</title>
        <authorList>
            <person name="Herrera S."/>
            <person name="Cordes E."/>
        </authorList>
    </citation>
    <scope>NUCLEOTIDE SEQUENCE</scope>
    <source>
        <strain evidence="1">USNM1676648</strain>
        <tissue evidence="1">Polyp</tissue>
    </source>
</reference>
<organism evidence="1 2">
    <name type="scientific">Desmophyllum pertusum</name>
    <dbReference type="NCBI Taxonomy" id="174260"/>
    <lineage>
        <taxon>Eukaryota</taxon>
        <taxon>Metazoa</taxon>
        <taxon>Cnidaria</taxon>
        <taxon>Anthozoa</taxon>
        <taxon>Hexacorallia</taxon>
        <taxon>Scleractinia</taxon>
        <taxon>Caryophylliina</taxon>
        <taxon>Caryophylliidae</taxon>
        <taxon>Desmophyllum</taxon>
    </lineage>
</organism>
<dbReference type="Proteomes" id="UP001163046">
    <property type="component" value="Unassembled WGS sequence"/>
</dbReference>
<protein>
    <submittedName>
        <fullName evidence="1">Uncharacterized protein</fullName>
    </submittedName>
</protein>
<evidence type="ECO:0000313" key="2">
    <source>
        <dbReference type="Proteomes" id="UP001163046"/>
    </source>
</evidence>
<dbReference type="AlphaFoldDB" id="A0A9W9YUT0"/>
<comment type="caution">
    <text evidence="1">The sequence shown here is derived from an EMBL/GenBank/DDBJ whole genome shotgun (WGS) entry which is preliminary data.</text>
</comment>
<gene>
    <name evidence="1" type="ORF">OS493_035668</name>
</gene>
<accession>A0A9W9YUT0</accession>